<dbReference type="Gene3D" id="3.40.50.720">
    <property type="entry name" value="NAD(P)-binding Rossmann-like Domain"/>
    <property type="match status" value="1"/>
</dbReference>
<dbReference type="AlphaFoldDB" id="A0A561BTW6"/>
<keyword evidence="5" id="KW-1185">Reference proteome</keyword>
<keyword evidence="2" id="KW-0560">Oxidoreductase</keyword>
<reference evidence="4 5" key="1">
    <citation type="submission" date="2019-06" db="EMBL/GenBank/DDBJ databases">
        <title>Sequencing the genomes of 1000 actinobacteria strains.</title>
        <authorList>
            <person name="Klenk H.-P."/>
        </authorList>
    </citation>
    <scope>NUCLEOTIDE SEQUENCE [LARGE SCALE GENOMIC DNA]</scope>
    <source>
        <strain evidence="4 5">DSM 24683</strain>
    </source>
</reference>
<dbReference type="PRINTS" id="PR00081">
    <property type="entry name" value="GDHRDH"/>
</dbReference>
<dbReference type="GO" id="GO:0016491">
    <property type="term" value="F:oxidoreductase activity"/>
    <property type="evidence" value="ECO:0007669"/>
    <property type="project" value="UniProtKB-KW"/>
</dbReference>
<dbReference type="PANTHER" id="PTHR44196:SF1">
    <property type="entry name" value="DEHYDROGENASE_REDUCTASE SDR FAMILY MEMBER 7B"/>
    <property type="match status" value="1"/>
</dbReference>
<protein>
    <submittedName>
        <fullName evidence="4">Short-subunit dehydrogenase</fullName>
    </submittedName>
</protein>
<dbReference type="GO" id="GO:0016020">
    <property type="term" value="C:membrane"/>
    <property type="evidence" value="ECO:0007669"/>
    <property type="project" value="TreeGrafter"/>
</dbReference>
<dbReference type="InterPro" id="IPR002347">
    <property type="entry name" value="SDR_fam"/>
</dbReference>
<evidence type="ECO:0000256" key="3">
    <source>
        <dbReference type="RuleBase" id="RU000363"/>
    </source>
</evidence>
<dbReference type="InterPro" id="IPR036291">
    <property type="entry name" value="NAD(P)-bd_dom_sf"/>
</dbReference>
<name>A0A561BTW6_9ACTN</name>
<sequence>MTGRAGFVRRPLPWELTGKRVLITGAAGAFGTATAEALRLRGATVVGIDLQKSDDVIECDLTRPDRIPAAVGEAIDRLGGLDLLINNAGIGVPALAGDAPDSVARKVVEVNLFAGWGVTAAALTAVRASRGRVIFVSSALAYVTLPLAASYLVSKRAIDTYADALRIENGRHLDVSVIYPGFVRTPIHDASLARGVDLGMFVPAETVEQVVGTIVKVAESAKPPRNRASTRGTGVAVALARHLPALTDRVIRLRTNQQRRRGGLGELTDELGKL</sequence>
<dbReference type="SUPFAM" id="SSF51735">
    <property type="entry name" value="NAD(P)-binding Rossmann-fold domains"/>
    <property type="match status" value="1"/>
</dbReference>
<organism evidence="4 5">
    <name type="scientific">Kribbella amoyensis</name>
    <dbReference type="NCBI Taxonomy" id="996641"/>
    <lineage>
        <taxon>Bacteria</taxon>
        <taxon>Bacillati</taxon>
        <taxon>Actinomycetota</taxon>
        <taxon>Actinomycetes</taxon>
        <taxon>Propionibacteriales</taxon>
        <taxon>Kribbellaceae</taxon>
        <taxon>Kribbella</taxon>
    </lineage>
</organism>
<proteinExistence type="inferred from homology"/>
<dbReference type="OrthoDB" id="9792003at2"/>
<dbReference type="Proteomes" id="UP000318380">
    <property type="component" value="Unassembled WGS sequence"/>
</dbReference>
<dbReference type="EMBL" id="VIVK01000001">
    <property type="protein sequence ID" value="TWD82327.1"/>
    <property type="molecule type" value="Genomic_DNA"/>
</dbReference>
<evidence type="ECO:0000256" key="1">
    <source>
        <dbReference type="ARBA" id="ARBA00006484"/>
    </source>
</evidence>
<gene>
    <name evidence="4" type="ORF">FB561_3457</name>
</gene>
<dbReference type="PANTHER" id="PTHR44196">
    <property type="entry name" value="DEHYDROGENASE/REDUCTASE SDR FAMILY MEMBER 7B"/>
    <property type="match status" value="1"/>
</dbReference>
<evidence type="ECO:0000256" key="2">
    <source>
        <dbReference type="ARBA" id="ARBA00023002"/>
    </source>
</evidence>
<dbReference type="PRINTS" id="PR00080">
    <property type="entry name" value="SDRFAMILY"/>
</dbReference>
<evidence type="ECO:0000313" key="5">
    <source>
        <dbReference type="Proteomes" id="UP000318380"/>
    </source>
</evidence>
<comment type="caution">
    <text evidence="4">The sequence shown here is derived from an EMBL/GenBank/DDBJ whole genome shotgun (WGS) entry which is preliminary data.</text>
</comment>
<dbReference type="Pfam" id="PF00106">
    <property type="entry name" value="adh_short"/>
    <property type="match status" value="1"/>
</dbReference>
<comment type="similarity">
    <text evidence="1 3">Belongs to the short-chain dehydrogenases/reductases (SDR) family.</text>
</comment>
<evidence type="ECO:0000313" key="4">
    <source>
        <dbReference type="EMBL" id="TWD82327.1"/>
    </source>
</evidence>
<dbReference type="RefSeq" id="WP_145807828.1">
    <property type="nucleotide sequence ID" value="NZ_VIVK01000001.1"/>
</dbReference>
<accession>A0A561BTW6</accession>